<evidence type="ECO:0000313" key="4">
    <source>
        <dbReference type="Proteomes" id="UP001437256"/>
    </source>
</evidence>
<evidence type="ECO:0000313" key="3">
    <source>
        <dbReference type="EMBL" id="KAL0057146.1"/>
    </source>
</evidence>
<evidence type="ECO:0000259" key="2">
    <source>
        <dbReference type="Pfam" id="PF22936"/>
    </source>
</evidence>
<accession>A0ABR2Z6H8</accession>
<name>A0ABR2Z6H8_9AGAR</name>
<sequence length="436" mass="47882">MFVEIYGKAHLVALTPELVKTAFRKTGLWPLDRSVITEEMMALSRETSWKVYTPIEPTTPVWVMTELMCDTVHNLAIIDEGEEGGNERAESDAEVEASIGPDSPLFTPRKHHRPKTLLTPRAANANKPTVAAVVAETNAIVDSAYVACTVFSELSSSTEYSPLIDLEKEDPAAYRDICQTYHTVLDSAATHHVIRNKSLFVQFDPLSEEMVSTGVAGDVVVKGSGICCYETKLQGSSTVLRLWMPNCLYSPNAPFNLMSGGALIEGGYSLILDNTNPRILLPKRHSPDGLHRPEWQVEFRRRLVFPAGDFVSSTSIPNNSLSPSQTPSDSPVSIMFTRSHLCDPDSIFLHHLVAPQSALSGTKLGSIAPLRLCYLTGEYIQTLSSLSTDISSLLDISTQSMCDHGGGRGLYRYIQGNNTQIYPSLSNVQQFCILLD</sequence>
<feature type="domain" description="Retrovirus-related Pol polyprotein from transposon TNT 1-94-like beta-barrel" evidence="2">
    <location>
        <begin position="184"/>
        <end position="268"/>
    </location>
</feature>
<organism evidence="3 4">
    <name type="scientific">Marasmius tenuissimus</name>
    <dbReference type="NCBI Taxonomy" id="585030"/>
    <lineage>
        <taxon>Eukaryota</taxon>
        <taxon>Fungi</taxon>
        <taxon>Dikarya</taxon>
        <taxon>Basidiomycota</taxon>
        <taxon>Agaricomycotina</taxon>
        <taxon>Agaricomycetes</taxon>
        <taxon>Agaricomycetidae</taxon>
        <taxon>Agaricales</taxon>
        <taxon>Marasmiineae</taxon>
        <taxon>Marasmiaceae</taxon>
        <taxon>Marasmius</taxon>
    </lineage>
</organism>
<gene>
    <name evidence="3" type="ORF">AAF712_016226</name>
</gene>
<keyword evidence="4" id="KW-1185">Reference proteome</keyword>
<evidence type="ECO:0000256" key="1">
    <source>
        <dbReference type="SAM" id="MobiDB-lite"/>
    </source>
</evidence>
<comment type="caution">
    <text evidence="3">The sequence shown here is derived from an EMBL/GenBank/DDBJ whole genome shotgun (WGS) entry which is preliminary data.</text>
</comment>
<protein>
    <recommendedName>
        <fullName evidence="2">Retrovirus-related Pol polyprotein from transposon TNT 1-94-like beta-barrel domain-containing protein</fullName>
    </recommendedName>
</protein>
<dbReference type="Proteomes" id="UP001437256">
    <property type="component" value="Unassembled WGS sequence"/>
</dbReference>
<dbReference type="EMBL" id="JBBXMP010000668">
    <property type="protein sequence ID" value="KAL0057146.1"/>
    <property type="molecule type" value="Genomic_DNA"/>
</dbReference>
<reference evidence="3 4" key="1">
    <citation type="submission" date="2024-05" db="EMBL/GenBank/DDBJ databases">
        <title>A draft genome resource for the thread blight pathogen Marasmius tenuissimus strain MS-2.</title>
        <authorList>
            <person name="Yulfo-Soto G.E."/>
            <person name="Baruah I.K."/>
            <person name="Amoako-Attah I."/>
            <person name="Bukari Y."/>
            <person name="Meinhardt L.W."/>
            <person name="Bailey B.A."/>
            <person name="Cohen S.P."/>
        </authorList>
    </citation>
    <scope>NUCLEOTIDE SEQUENCE [LARGE SCALE GENOMIC DNA]</scope>
    <source>
        <strain evidence="3 4">MS-2</strain>
    </source>
</reference>
<proteinExistence type="predicted"/>
<dbReference type="InterPro" id="IPR054722">
    <property type="entry name" value="PolX-like_BBD"/>
</dbReference>
<dbReference type="Pfam" id="PF22936">
    <property type="entry name" value="Pol_BBD"/>
    <property type="match status" value="1"/>
</dbReference>
<feature type="region of interest" description="Disordered" evidence="1">
    <location>
        <begin position="81"/>
        <end position="111"/>
    </location>
</feature>